<evidence type="ECO:0000313" key="2">
    <source>
        <dbReference type="EMBL" id="QEX18980.1"/>
    </source>
</evidence>
<evidence type="ECO:0000313" key="3">
    <source>
        <dbReference type="Proteomes" id="UP000326202"/>
    </source>
</evidence>
<keyword evidence="1" id="KW-0812">Transmembrane</keyword>
<dbReference type="EMBL" id="CP042906">
    <property type="protein sequence ID" value="QEX18980.1"/>
    <property type="molecule type" value="Genomic_DNA"/>
</dbReference>
<dbReference type="RefSeq" id="WP_151179085.1">
    <property type="nucleotide sequence ID" value="NZ_CP042906.1"/>
</dbReference>
<gene>
    <name evidence="2" type="ORF">FRZ44_42920</name>
</gene>
<feature type="transmembrane region" description="Helical" evidence="1">
    <location>
        <begin position="96"/>
        <end position="116"/>
    </location>
</feature>
<dbReference type="OrthoDB" id="9859931at2"/>
<protein>
    <submittedName>
        <fullName evidence="2">Uncharacterized protein</fullName>
    </submittedName>
</protein>
<dbReference type="KEGG" id="htq:FRZ44_42920"/>
<dbReference type="AlphaFoldDB" id="A0A5J6MSE7"/>
<dbReference type="Proteomes" id="UP000326202">
    <property type="component" value="Chromosome"/>
</dbReference>
<evidence type="ECO:0000256" key="1">
    <source>
        <dbReference type="SAM" id="Phobius"/>
    </source>
</evidence>
<keyword evidence="3" id="KW-1185">Reference proteome</keyword>
<reference evidence="2 3" key="1">
    <citation type="submission" date="2019-08" db="EMBL/GenBank/DDBJ databases">
        <title>Hyperibacter terrae gen. nov., sp. nov. and Hyperibacter viscosus sp. nov., two new members in the family Rhodospirillaceae isolated from the rhizosphere of Hypericum perforatum.</title>
        <authorList>
            <person name="Noviana Z."/>
        </authorList>
    </citation>
    <scope>NUCLEOTIDE SEQUENCE [LARGE SCALE GENOMIC DNA]</scope>
    <source>
        <strain evidence="2 3">R5913</strain>
    </source>
</reference>
<keyword evidence="1" id="KW-1133">Transmembrane helix</keyword>
<accession>A0A5J6MSE7</accession>
<feature type="transmembrane region" description="Helical" evidence="1">
    <location>
        <begin position="41"/>
        <end position="63"/>
    </location>
</feature>
<feature type="transmembrane region" description="Helical" evidence="1">
    <location>
        <begin position="7"/>
        <end position="29"/>
    </location>
</feature>
<proteinExistence type="predicted"/>
<name>A0A5J6MSE7_9PROT</name>
<organism evidence="2 3">
    <name type="scientific">Hypericibacter terrae</name>
    <dbReference type="NCBI Taxonomy" id="2602015"/>
    <lineage>
        <taxon>Bacteria</taxon>
        <taxon>Pseudomonadati</taxon>
        <taxon>Pseudomonadota</taxon>
        <taxon>Alphaproteobacteria</taxon>
        <taxon>Rhodospirillales</taxon>
        <taxon>Dongiaceae</taxon>
        <taxon>Hypericibacter</taxon>
    </lineage>
</organism>
<sequence length="129" mass="13685">MLPASRWFVLIAAIAVLAMIGLALIAHHLESTIPVGSVQGLRLAAFVHAAEIGLFLLFGFAMVPPVIREATRLLARCLRLSSCERAKRAAIRRADLVALGVWALCAVGIAMASPSFSDLMPISALLAQP</sequence>
<keyword evidence="1" id="KW-0472">Membrane</keyword>